<accession>A0A344L5I3</accession>
<dbReference type="PANTHER" id="PTHR34069:SF2">
    <property type="entry name" value="BETA-KETOACYL-[ACYL-CARRIER-PROTEIN] SYNTHASE III"/>
    <property type="match status" value="1"/>
</dbReference>
<keyword evidence="2" id="KW-1185">Reference proteome</keyword>
<dbReference type="GO" id="GO:0044550">
    <property type="term" value="P:secondary metabolite biosynthetic process"/>
    <property type="evidence" value="ECO:0007669"/>
    <property type="project" value="TreeGrafter"/>
</dbReference>
<dbReference type="KEGG" id="aab:A4R43_12715"/>
<name>A0A344L5I3_9PSEU</name>
<dbReference type="AlphaFoldDB" id="A0A344L5I3"/>
<dbReference type="Proteomes" id="UP000250434">
    <property type="component" value="Chromosome"/>
</dbReference>
<dbReference type="InterPro" id="IPR016039">
    <property type="entry name" value="Thiolase-like"/>
</dbReference>
<sequence length="328" mass="34946">MAVRTAAFFHPAATAKVAELPEVAELTPAGRENLANLGIDEIRADDGLTAFDLAAEAGRRALAGAGLDAAELGALIVVEPRAPAALLASEATRLQAEFGAHRALTFSVGGLGCVSVTPALLAARGLLAADPELGEVLVVHGSKPATPARYRHPVTVNGDGGGAVVLARHGPVSVLDILQESNGRHWDLFRVDYRDRPVRDWREECRDLPDYSFGLAVETRNRLRELRRRLFDRNGLRPDEVACYLSHNLSAAAFRFAEEVLEAELSPVCREHLRTLGHLGANDVLLNLWAEIGRGGLGDGKYAVLLNASPAAAWSLVLLGTGAGDDLL</sequence>
<dbReference type="Gene3D" id="3.40.47.10">
    <property type="match status" value="2"/>
</dbReference>
<dbReference type="EMBL" id="CP015163">
    <property type="protein sequence ID" value="AXB43307.1"/>
    <property type="molecule type" value="Genomic_DNA"/>
</dbReference>
<dbReference type="OrthoDB" id="3659750at2"/>
<dbReference type="SUPFAM" id="SSF53901">
    <property type="entry name" value="Thiolase-like"/>
    <property type="match status" value="1"/>
</dbReference>
<proteinExistence type="predicted"/>
<dbReference type="RefSeq" id="WP_113692552.1">
    <property type="nucleotide sequence ID" value="NZ_CP015163.1"/>
</dbReference>
<reference evidence="1 2" key="1">
    <citation type="submission" date="2016-04" db="EMBL/GenBank/DDBJ databases">
        <title>Complete genome sequence and analysis of deep-sea sediment isolate, Amycolatopsis sp. WP1.</title>
        <authorList>
            <person name="Wang H."/>
            <person name="Chen S."/>
            <person name="Wu Q."/>
        </authorList>
    </citation>
    <scope>NUCLEOTIDE SEQUENCE [LARGE SCALE GENOMIC DNA]</scope>
    <source>
        <strain evidence="1 2">WP1</strain>
    </source>
</reference>
<evidence type="ECO:0000313" key="1">
    <source>
        <dbReference type="EMBL" id="AXB43307.1"/>
    </source>
</evidence>
<organism evidence="1 2">
    <name type="scientific">Amycolatopsis albispora</name>
    <dbReference type="NCBI Taxonomy" id="1804986"/>
    <lineage>
        <taxon>Bacteria</taxon>
        <taxon>Bacillati</taxon>
        <taxon>Actinomycetota</taxon>
        <taxon>Actinomycetes</taxon>
        <taxon>Pseudonocardiales</taxon>
        <taxon>Pseudonocardiaceae</taxon>
        <taxon>Amycolatopsis</taxon>
    </lineage>
</organism>
<evidence type="ECO:0000313" key="2">
    <source>
        <dbReference type="Proteomes" id="UP000250434"/>
    </source>
</evidence>
<dbReference type="GO" id="GO:0016746">
    <property type="term" value="F:acyltransferase activity"/>
    <property type="evidence" value="ECO:0007669"/>
    <property type="project" value="UniProtKB-KW"/>
</dbReference>
<dbReference type="PANTHER" id="PTHR34069">
    <property type="entry name" value="3-OXOACYL-[ACYL-CARRIER-PROTEIN] SYNTHASE 3"/>
    <property type="match status" value="1"/>
</dbReference>
<protein>
    <submittedName>
        <fullName evidence="1">3-oxoacyl-ACP synthase</fullName>
    </submittedName>
</protein>
<gene>
    <name evidence="1" type="ORF">A4R43_12715</name>
</gene>